<proteinExistence type="predicted"/>
<reference evidence="1 2" key="1">
    <citation type="submission" date="2013-05" db="EMBL/GenBank/DDBJ databases">
        <title>Draft genome of the parasitic nematode Anyclostoma ceylanicum.</title>
        <authorList>
            <person name="Mitreva M."/>
        </authorList>
    </citation>
    <scope>NUCLEOTIDE SEQUENCE [LARGE SCALE GENOMIC DNA]</scope>
</reference>
<gene>
    <name evidence="1" type="ORF">ANCCEY_13776</name>
</gene>
<dbReference type="Proteomes" id="UP000054495">
    <property type="component" value="Unassembled WGS sequence"/>
</dbReference>
<protein>
    <submittedName>
        <fullName evidence="1">Uncharacterized protein</fullName>
    </submittedName>
</protein>
<evidence type="ECO:0000313" key="2">
    <source>
        <dbReference type="Proteomes" id="UP000054495"/>
    </source>
</evidence>
<sequence>MPHSRSTERPSLNAPGRQVNMMNDLAPELGRRNRLEGSAASWGAYESIEYVVKKTKNTRFRAHLFNTTVLP</sequence>
<evidence type="ECO:0000313" key="1">
    <source>
        <dbReference type="EMBL" id="EPB67137.1"/>
    </source>
</evidence>
<organism evidence="1 2">
    <name type="scientific">Ancylostoma ceylanicum</name>
    <dbReference type="NCBI Taxonomy" id="53326"/>
    <lineage>
        <taxon>Eukaryota</taxon>
        <taxon>Metazoa</taxon>
        <taxon>Ecdysozoa</taxon>
        <taxon>Nematoda</taxon>
        <taxon>Chromadorea</taxon>
        <taxon>Rhabditida</taxon>
        <taxon>Rhabditina</taxon>
        <taxon>Rhabditomorpha</taxon>
        <taxon>Strongyloidea</taxon>
        <taxon>Ancylostomatidae</taxon>
        <taxon>Ancylostomatinae</taxon>
        <taxon>Ancylostoma</taxon>
    </lineage>
</organism>
<name>A0A0D6LHK8_9BILA</name>
<feature type="non-terminal residue" evidence="1">
    <location>
        <position position="71"/>
    </location>
</feature>
<dbReference type="AlphaFoldDB" id="A0A0D6LHK8"/>
<keyword evidence="2" id="KW-1185">Reference proteome</keyword>
<accession>A0A0D6LHK8</accession>
<dbReference type="EMBL" id="KE125770">
    <property type="protein sequence ID" value="EPB67137.1"/>
    <property type="molecule type" value="Genomic_DNA"/>
</dbReference>